<evidence type="ECO:0000313" key="3">
    <source>
        <dbReference type="Proteomes" id="UP000800094"/>
    </source>
</evidence>
<dbReference type="AlphaFoldDB" id="A0A6A6IBM0"/>
<gene>
    <name evidence="2" type="ORF">BU26DRAFT_353352</name>
</gene>
<evidence type="ECO:0000256" key="1">
    <source>
        <dbReference type="SAM" id="MobiDB-lite"/>
    </source>
</evidence>
<dbReference type="Proteomes" id="UP000800094">
    <property type="component" value="Unassembled WGS sequence"/>
</dbReference>
<evidence type="ECO:0000313" key="2">
    <source>
        <dbReference type="EMBL" id="KAF2247781.1"/>
    </source>
</evidence>
<feature type="region of interest" description="Disordered" evidence="1">
    <location>
        <begin position="62"/>
        <end position="115"/>
    </location>
</feature>
<organism evidence="2 3">
    <name type="scientific">Trematosphaeria pertusa</name>
    <dbReference type="NCBI Taxonomy" id="390896"/>
    <lineage>
        <taxon>Eukaryota</taxon>
        <taxon>Fungi</taxon>
        <taxon>Dikarya</taxon>
        <taxon>Ascomycota</taxon>
        <taxon>Pezizomycotina</taxon>
        <taxon>Dothideomycetes</taxon>
        <taxon>Pleosporomycetidae</taxon>
        <taxon>Pleosporales</taxon>
        <taxon>Massarineae</taxon>
        <taxon>Trematosphaeriaceae</taxon>
        <taxon>Trematosphaeria</taxon>
    </lineage>
</organism>
<feature type="compositionally biased region" description="Low complexity" evidence="1">
    <location>
        <begin position="86"/>
        <end position="99"/>
    </location>
</feature>
<name>A0A6A6IBM0_9PLEO</name>
<dbReference type="GeneID" id="54575831"/>
<reference evidence="2" key="1">
    <citation type="journal article" date="2020" name="Stud. Mycol.">
        <title>101 Dothideomycetes genomes: a test case for predicting lifestyles and emergence of pathogens.</title>
        <authorList>
            <person name="Haridas S."/>
            <person name="Albert R."/>
            <person name="Binder M."/>
            <person name="Bloem J."/>
            <person name="Labutti K."/>
            <person name="Salamov A."/>
            <person name="Andreopoulos B."/>
            <person name="Baker S."/>
            <person name="Barry K."/>
            <person name="Bills G."/>
            <person name="Bluhm B."/>
            <person name="Cannon C."/>
            <person name="Castanera R."/>
            <person name="Culley D."/>
            <person name="Daum C."/>
            <person name="Ezra D."/>
            <person name="Gonzalez J."/>
            <person name="Henrissat B."/>
            <person name="Kuo A."/>
            <person name="Liang C."/>
            <person name="Lipzen A."/>
            <person name="Lutzoni F."/>
            <person name="Magnuson J."/>
            <person name="Mondo S."/>
            <person name="Nolan M."/>
            <person name="Ohm R."/>
            <person name="Pangilinan J."/>
            <person name="Park H.-J."/>
            <person name="Ramirez L."/>
            <person name="Alfaro M."/>
            <person name="Sun H."/>
            <person name="Tritt A."/>
            <person name="Yoshinaga Y."/>
            <person name="Zwiers L.-H."/>
            <person name="Turgeon B."/>
            <person name="Goodwin S."/>
            <person name="Spatafora J."/>
            <person name="Crous P."/>
            <person name="Grigoriev I."/>
        </authorList>
    </citation>
    <scope>NUCLEOTIDE SEQUENCE</scope>
    <source>
        <strain evidence="2">CBS 122368</strain>
    </source>
</reference>
<protein>
    <submittedName>
        <fullName evidence="2">Uncharacterized protein</fullName>
    </submittedName>
</protein>
<accession>A0A6A6IBM0</accession>
<proteinExistence type="predicted"/>
<keyword evidence="3" id="KW-1185">Reference proteome</keyword>
<sequence>MRYTCGWAVADAEGYMRKAGMREVSTSTTHQEAPGRRQSFHEWLQTARFCFPVKQQVTGCRPPAFSLPPHHHSPAGSPPIALFLRSGSNPPSPHNSGESVEGHRRSQPTPSTPRNADILQSIMSWRSWLWPFSSPALSAVERNTIIAEYSERITQSQHALASAQTAWNRARKEAGDASEAGNDTQAKSILAAAQEHKAAILTQTRIHGVLTATREQLAVQRDKAEIEETIKQANKTLREWNVAASLANTPQEVGEFGETLAVARGLQTQFEREFEQLGLGSGDRRDSLDRELDDIRSERVVERLADPAMRVPKETGERDLARLTAEVDGAWEEHREERREG</sequence>
<dbReference type="RefSeq" id="XP_033682785.1">
    <property type="nucleotide sequence ID" value="XM_033822501.1"/>
</dbReference>
<dbReference type="EMBL" id="ML987197">
    <property type="protein sequence ID" value="KAF2247781.1"/>
    <property type="molecule type" value="Genomic_DNA"/>
</dbReference>